<keyword evidence="2" id="KW-1185">Reference proteome</keyword>
<dbReference type="AlphaFoldDB" id="A0A8J2U1G9"/>
<accession>A0A8J2U1G9</accession>
<gene>
    <name evidence="1" type="ORF">GCM10011369_00470</name>
</gene>
<dbReference type="InterPro" id="IPR043519">
    <property type="entry name" value="NT_sf"/>
</dbReference>
<organism evidence="1 2">
    <name type="scientific">Neiella marina</name>
    <dbReference type="NCBI Taxonomy" id="508461"/>
    <lineage>
        <taxon>Bacteria</taxon>
        <taxon>Pseudomonadati</taxon>
        <taxon>Pseudomonadota</taxon>
        <taxon>Gammaproteobacteria</taxon>
        <taxon>Alteromonadales</taxon>
        <taxon>Echinimonadaceae</taxon>
        <taxon>Neiella</taxon>
    </lineage>
</organism>
<dbReference type="EMBL" id="BMDX01000001">
    <property type="protein sequence ID" value="GGA63086.1"/>
    <property type="molecule type" value="Genomic_DNA"/>
</dbReference>
<name>A0A8J2U1G9_9GAMM</name>
<evidence type="ECO:0000313" key="2">
    <source>
        <dbReference type="Proteomes" id="UP000619743"/>
    </source>
</evidence>
<dbReference type="Gene3D" id="3.30.460.10">
    <property type="entry name" value="Beta Polymerase, domain 2"/>
    <property type="match status" value="1"/>
</dbReference>
<reference evidence="2" key="1">
    <citation type="journal article" date="2019" name="Int. J. Syst. Evol. Microbiol.">
        <title>The Global Catalogue of Microorganisms (GCM) 10K type strain sequencing project: providing services to taxonomists for standard genome sequencing and annotation.</title>
        <authorList>
            <consortium name="The Broad Institute Genomics Platform"/>
            <consortium name="The Broad Institute Genome Sequencing Center for Infectious Disease"/>
            <person name="Wu L."/>
            <person name="Ma J."/>
        </authorList>
    </citation>
    <scope>NUCLEOTIDE SEQUENCE [LARGE SCALE GENOMIC DNA]</scope>
    <source>
        <strain evidence="2">CGMCC 1.10130</strain>
    </source>
</reference>
<dbReference type="Proteomes" id="UP000619743">
    <property type="component" value="Unassembled WGS sequence"/>
</dbReference>
<dbReference type="OrthoDB" id="383876at2"/>
<sequence length="269" mass="29825">MTSVTALLQRLQQLADSLQQRSDAIALLGLGSVGIERQRLDQFSDLDFFVIAAPGGKRTLLDDMSWLSGPAPLAYSFFNTADGCKALYDDGVFCEFAVFEMAELADITFAAGQVIWARPEVDTEQLSPKPDKSGALPSNASDEWLIGEALTNLLVGMQRDLRGETLSAMRFIQHYAVDRVLDLVERHDSEPQSGALSERDAFSIERRFEMRHRQSAHWLPSMIQGYQSNAQSALAVLSYLQTNHVINNAIADEINQLCLRALDNGEITE</sequence>
<evidence type="ECO:0000313" key="1">
    <source>
        <dbReference type="EMBL" id="GGA63086.1"/>
    </source>
</evidence>
<dbReference type="RefSeq" id="WP_087504056.1">
    <property type="nucleotide sequence ID" value="NZ_BMDX01000001.1"/>
</dbReference>
<protein>
    <submittedName>
        <fullName evidence="1">Uncharacterized protein</fullName>
    </submittedName>
</protein>
<comment type="caution">
    <text evidence="1">The sequence shown here is derived from an EMBL/GenBank/DDBJ whole genome shotgun (WGS) entry which is preliminary data.</text>
</comment>
<proteinExistence type="predicted"/>